<dbReference type="Proteomes" id="UP000199306">
    <property type="component" value="Unassembled WGS sequence"/>
</dbReference>
<evidence type="ECO:0000259" key="6">
    <source>
        <dbReference type="Pfam" id="PF00884"/>
    </source>
</evidence>
<keyword evidence="3" id="KW-0378">Hydrolase</keyword>
<evidence type="ECO:0000256" key="4">
    <source>
        <dbReference type="ARBA" id="ARBA00022837"/>
    </source>
</evidence>
<proteinExistence type="inferred from homology"/>
<keyword evidence="8" id="KW-1185">Reference proteome</keyword>
<dbReference type="InterPro" id="IPR000917">
    <property type="entry name" value="Sulfatase_N"/>
</dbReference>
<feature type="domain" description="Sulfatase N-terminal" evidence="6">
    <location>
        <begin position="34"/>
        <end position="378"/>
    </location>
</feature>
<dbReference type="PANTHER" id="PTHR42693">
    <property type="entry name" value="ARYLSULFATASE FAMILY MEMBER"/>
    <property type="match status" value="1"/>
</dbReference>
<dbReference type="CDD" id="cd16034">
    <property type="entry name" value="sulfatase_like"/>
    <property type="match status" value="1"/>
</dbReference>
<dbReference type="RefSeq" id="WP_092017471.1">
    <property type="nucleotide sequence ID" value="NZ_FOXH01000006.1"/>
</dbReference>
<comment type="similarity">
    <text evidence="1">Belongs to the sulfatase family.</text>
</comment>
<keyword evidence="2" id="KW-0479">Metal-binding</keyword>
<keyword evidence="4" id="KW-0106">Calcium</keyword>
<dbReference type="Gene3D" id="3.40.720.10">
    <property type="entry name" value="Alkaline Phosphatase, subunit A"/>
    <property type="match status" value="1"/>
</dbReference>
<dbReference type="Gene3D" id="3.30.1120.10">
    <property type="match status" value="1"/>
</dbReference>
<dbReference type="Pfam" id="PF00884">
    <property type="entry name" value="Sulfatase"/>
    <property type="match status" value="1"/>
</dbReference>
<dbReference type="GO" id="GO:0004065">
    <property type="term" value="F:arylsulfatase activity"/>
    <property type="evidence" value="ECO:0007669"/>
    <property type="project" value="TreeGrafter"/>
</dbReference>
<dbReference type="SUPFAM" id="SSF53649">
    <property type="entry name" value="Alkaline phosphatase-like"/>
    <property type="match status" value="1"/>
</dbReference>
<sequence length="489" mass="55493">MKLYTNVKLICLCMICLTLNCFTISAQVKTKRKPNILVIITDQWRGQALGFIGKEKVKTPNLDALASKGLAVTQMVTNYPVCSPARAMLLTGTYPAKNKVHGNANSNTAPYGVELPSDIVCWSDILKQQGYSNGYIGKWHLDSPHQPYIQTKNNEGGTAWNEWTPFDRRHGFDYWYAYNTYDYHSRPMYWDTKALRDEFHFVDQWGPVHEADKAIDFFDNKGNVRNPNAPFSLVVSINPPHSPYNTAPEKYQKAYENMPLDSLLSDADIPPAGTPMGEEYRKNIKDYYANITGVDEQIGRIIDALKEKKMLDNTIVLITADHGNCLGKHDEVSKNNIYEASLSIPLIVYWKGHISPDIDKKFLGSLVDVCPTLLDLAGLKKEIPATVDGKSYADYFLNRKGAMPTEQFFMGALNNNDTKLSSGFRGIRTDNYKLAYQRKGKQLNAFLYDIKADPFEQNNLYNKDNPQVKILKTRLISLLKKYNDSFTIE</sequence>
<evidence type="ECO:0000256" key="5">
    <source>
        <dbReference type="SAM" id="SignalP"/>
    </source>
</evidence>
<keyword evidence="5" id="KW-0732">Signal</keyword>
<dbReference type="PROSITE" id="PS00523">
    <property type="entry name" value="SULFATASE_1"/>
    <property type="match status" value="1"/>
</dbReference>
<dbReference type="InterPro" id="IPR017850">
    <property type="entry name" value="Alkaline_phosphatase_core_sf"/>
</dbReference>
<reference evidence="7 8" key="1">
    <citation type="submission" date="2016-10" db="EMBL/GenBank/DDBJ databases">
        <authorList>
            <person name="de Groot N.N."/>
        </authorList>
    </citation>
    <scope>NUCLEOTIDE SEQUENCE [LARGE SCALE GENOMIC DNA]</scope>
    <source>
        <strain evidence="8">E92,LMG 26720,CCM 7988</strain>
    </source>
</reference>
<dbReference type="PANTHER" id="PTHR42693:SF53">
    <property type="entry name" value="ENDO-4-O-SULFATASE"/>
    <property type="match status" value="1"/>
</dbReference>
<evidence type="ECO:0000256" key="3">
    <source>
        <dbReference type="ARBA" id="ARBA00022801"/>
    </source>
</evidence>
<dbReference type="OrthoDB" id="9789742at2"/>
<organism evidence="7 8">
    <name type="scientific">Pseudarcicella hirudinis</name>
    <dbReference type="NCBI Taxonomy" id="1079859"/>
    <lineage>
        <taxon>Bacteria</taxon>
        <taxon>Pseudomonadati</taxon>
        <taxon>Bacteroidota</taxon>
        <taxon>Cytophagia</taxon>
        <taxon>Cytophagales</taxon>
        <taxon>Flectobacillaceae</taxon>
        <taxon>Pseudarcicella</taxon>
    </lineage>
</organism>
<name>A0A1I5TVQ3_9BACT</name>
<accession>A0A1I5TVQ3</accession>
<evidence type="ECO:0000256" key="2">
    <source>
        <dbReference type="ARBA" id="ARBA00022723"/>
    </source>
</evidence>
<dbReference type="GO" id="GO:0046872">
    <property type="term" value="F:metal ion binding"/>
    <property type="evidence" value="ECO:0007669"/>
    <property type="project" value="UniProtKB-KW"/>
</dbReference>
<dbReference type="AlphaFoldDB" id="A0A1I5TVQ3"/>
<gene>
    <name evidence="7" type="ORF">SAMN04515674_106228</name>
</gene>
<dbReference type="STRING" id="1079859.SAMN04515674_106228"/>
<feature type="chain" id="PRO_5011499323" evidence="5">
    <location>
        <begin position="27"/>
        <end position="489"/>
    </location>
</feature>
<feature type="signal peptide" evidence="5">
    <location>
        <begin position="1"/>
        <end position="26"/>
    </location>
</feature>
<dbReference type="InterPro" id="IPR050738">
    <property type="entry name" value="Sulfatase"/>
</dbReference>
<evidence type="ECO:0000313" key="7">
    <source>
        <dbReference type="EMBL" id="SFP87160.1"/>
    </source>
</evidence>
<dbReference type="InterPro" id="IPR024607">
    <property type="entry name" value="Sulfatase_CS"/>
</dbReference>
<evidence type="ECO:0000256" key="1">
    <source>
        <dbReference type="ARBA" id="ARBA00008779"/>
    </source>
</evidence>
<protein>
    <submittedName>
        <fullName evidence="7">Arylsulfatase A</fullName>
    </submittedName>
</protein>
<dbReference type="EMBL" id="FOXH01000006">
    <property type="protein sequence ID" value="SFP87160.1"/>
    <property type="molecule type" value="Genomic_DNA"/>
</dbReference>
<evidence type="ECO:0000313" key="8">
    <source>
        <dbReference type="Proteomes" id="UP000199306"/>
    </source>
</evidence>